<comment type="caution">
    <text evidence="1">The sequence shown here is derived from an EMBL/GenBank/DDBJ whole genome shotgun (WGS) entry which is preliminary data.</text>
</comment>
<gene>
    <name evidence="1" type="ORF">BK754_33970</name>
</gene>
<dbReference type="AlphaFoldDB" id="A0A9X6FG98"/>
<name>A0A9X6FG98_BACTU</name>
<dbReference type="RefSeq" id="WP_086412828.1">
    <property type="nucleotide sequence ID" value="NZ_NFDT01000275.1"/>
</dbReference>
<organism evidence="1 2">
    <name type="scientific">Bacillus thuringiensis serovar subtoxicus</name>
    <dbReference type="NCBI Taxonomy" id="475791"/>
    <lineage>
        <taxon>Bacteria</taxon>
        <taxon>Bacillati</taxon>
        <taxon>Bacillota</taxon>
        <taxon>Bacilli</taxon>
        <taxon>Bacillales</taxon>
        <taxon>Bacillaceae</taxon>
        <taxon>Bacillus</taxon>
        <taxon>Bacillus cereus group</taxon>
    </lineage>
</organism>
<dbReference type="EMBL" id="NFDT01000275">
    <property type="protein sequence ID" value="OTY81397.1"/>
    <property type="molecule type" value="Genomic_DNA"/>
</dbReference>
<evidence type="ECO:0000313" key="1">
    <source>
        <dbReference type="EMBL" id="OTY81397.1"/>
    </source>
</evidence>
<sequence length="161" mass="18062">MINDVIQDTIQGKTGMQINRTSRPLVRADIISYKGVSLLVTHVHDKGRTVGKVVTLVEEITNLAGKITEIVEGSCGREKPIAYDLHTCSDIIYKEALSSAYVLVQMESECKECEEIIHDLATIDAKFFSDEGKATQQEKSAREKLKRIFKTMGKKLYKLLN</sequence>
<accession>A0A9X6FG98</accession>
<dbReference type="Proteomes" id="UP000194882">
    <property type="component" value="Unassembled WGS sequence"/>
</dbReference>
<protein>
    <submittedName>
        <fullName evidence="1">Uncharacterized protein</fullName>
    </submittedName>
</protein>
<proteinExistence type="predicted"/>
<evidence type="ECO:0000313" key="2">
    <source>
        <dbReference type="Proteomes" id="UP000194882"/>
    </source>
</evidence>
<reference evidence="1 2" key="1">
    <citation type="submission" date="2016-10" db="EMBL/GenBank/DDBJ databases">
        <title>Comparative genomics of Bacillus thuringiensis reveals a path to pathogens against multiple invertebrate hosts.</title>
        <authorList>
            <person name="Zheng J."/>
            <person name="Gao Q."/>
            <person name="Liu H."/>
            <person name="Peng D."/>
            <person name="Ruan L."/>
            <person name="Sun M."/>
        </authorList>
    </citation>
    <scope>NUCLEOTIDE SEQUENCE [LARGE SCALE GENOMIC DNA]</scope>
    <source>
        <strain evidence="1">BGSC 4I4</strain>
    </source>
</reference>